<comment type="similarity">
    <text evidence="2">Belongs to the FAD-binding monooxygenase family.</text>
</comment>
<dbReference type="PANTHER" id="PTHR43872">
    <property type="entry name" value="MONOOXYGENASE, PUTATIVE (AFU_ORTHOLOGUE AFUA_8G02570)-RELATED"/>
    <property type="match status" value="1"/>
</dbReference>
<dbReference type="InterPro" id="IPR020946">
    <property type="entry name" value="Flavin_mOase-like"/>
</dbReference>
<dbReference type="EMBL" id="CP045810">
    <property type="protein sequence ID" value="QHN41341.1"/>
    <property type="molecule type" value="Genomic_DNA"/>
</dbReference>
<proteinExistence type="inferred from homology"/>
<dbReference type="InterPro" id="IPR036188">
    <property type="entry name" value="FAD/NAD-bd_sf"/>
</dbReference>
<evidence type="ECO:0000256" key="4">
    <source>
        <dbReference type="ARBA" id="ARBA00022827"/>
    </source>
</evidence>
<keyword evidence="5" id="KW-0521">NADP</keyword>
<evidence type="ECO:0000256" key="2">
    <source>
        <dbReference type="ARBA" id="ARBA00010139"/>
    </source>
</evidence>
<dbReference type="PRINTS" id="PR00411">
    <property type="entry name" value="PNDRDTASEI"/>
</dbReference>
<dbReference type="PANTHER" id="PTHR43872:SF1">
    <property type="entry name" value="MONOOXYGENASE, PUTATIVE (AFU_ORTHOLOGUE AFUA_8G02570)-RELATED"/>
    <property type="match status" value="1"/>
</dbReference>
<dbReference type="GO" id="GO:0050661">
    <property type="term" value="F:NADP binding"/>
    <property type="evidence" value="ECO:0007669"/>
    <property type="project" value="InterPro"/>
</dbReference>
<keyword evidence="7" id="KW-0503">Monooxygenase</keyword>
<keyword evidence="3" id="KW-0285">Flavoprotein</keyword>
<dbReference type="GO" id="GO:0050660">
    <property type="term" value="F:flavin adenine dinucleotide binding"/>
    <property type="evidence" value="ECO:0007669"/>
    <property type="project" value="InterPro"/>
</dbReference>
<protein>
    <submittedName>
        <fullName evidence="8">NAD(P)-binding protein</fullName>
    </submittedName>
</protein>
<dbReference type="InterPro" id="IPR051820">
    <property type="entry name" value="FAD-binding_MO"/>
</dbReference>
<evidence type="ECO:0000256" key="7">
    <source>
        <dbReference type="ARBA" id="ARBA00023033"/>
    </source>
</evidence>
<dbReference type="SUPFAM" id="SSF51905">
    <property type="entry name" value="FAD/NAD(P)-binding domain"/>
    <property type="match status" value="1"/>
</dbReference>
<dbReference type="AlphaFoldDB" id="A0A857KQ30"/>
<dbReference type="Pfam" id="PF00743">
    <property type="entry name" value="FMO-like"/>
    <property type="match status" value="1"/>
</dbReference>
<keyword evidence="4" id="KW-0274">FAD</keyword>
<comment type="cofactor">
    <cofactor evidence="1">
        <name>FAD</name>
        <dbReference type="ChEBI" id="CHEBI:57692"/>
    </cofactor>
</comment>
<accession>A0A857KQ30</accession>
<dbReference type="FunFam" id="3.50.50.60:FF:000228">
    <property type="entry name" value="FAD-containing monooxygenase EthA"/>
    <property type="match status" value="1"/>
</dbReference>
<organism evidence="8">
    <name type="scientific">Gordonia amarae</name>
    <dbReference type="NCBI Taxonomy" id="36821"/>
    <lineage>
        <taxon>Bacteria</taxon>
        <taxon>Bacillati</taxon>
        <taxon>Actinomycetota</taxon>
        <taxon>Actinomycetes</taxon>
        <taxon>Mycobacteriales</taxon>
        <taxon>Gordoniaceae</taxon>
        <taxon>Gordonia</taxon>
    </lineage>
</organism>
<sequence length="489" mass="54288">MSSATDYDVLIVGAGISGIDAAYRIQEQCPELSYRLVEARDQLGGTWDLFRYPGIRSDSDFFTLSFPFHPWRGKDSIVDGDEILDYLHEVVETHGIDKHISYRTRIIAADWNSEDARWIVQAEVDGQPEQLVVRFIVGCTGYYDYEEPYDAQLPGRERFKGQLVHPQFWPEDLDPNGKTFAVIGSGATAVTLVPSLVKLGAHVTMVQRTPTYILAEPRQDPVADLLRSKLPAGRAHQIMRMKNTALQWGLFQVCRRAPKMMRNVLRKGAISGTGSEALVDTHFNPPYDPWDQRLCIAPGGDLFTAIKDGGAEIVTGSIRTITEDGIELTDGTKVSADIIVTATGLAMCMLGKVQLSVDGTPVNPSETVVFRGTMLSGVPNFAMCVGYINLSWTMRADMTARLVSRILKRLSADDRSVVVPVYTGERPDSPFLDMQSGYLRRGAPLMPRAAKEYPWTMAQNVIRDAWHTNRADLDDGLVWTGERQKVTAG</sequence>
<dbReference type="Gene3D" id="3.50.50.60">
    <property type="entry name" value="FAD/NAD(P)-binding domain"/>
    <property type="match status" value="1"/>
</dbReference>
<evidence type="ECO:0000256" key="1">
    <source>
        <dbReference type="ARBA" id="ARBA00001974"/>
    </source>
</evidence>
<gene>
    <name evidence="8" type="ORF">GII30_21195</name>
</gene>
<evidence type="ECO:0000256" key="3">
    <source>
        <dbReference type="ARBA" id="ARBA00022630"/>
    </source>
</evidence>
<name>A0A857KQ30_9ACTN</name>
<dbReference type="RefSeq" id="WP_005193356.1">
    <property type="nucleotide sequence ID" value="NZ_CP045804.1"/>
</dbReference>
<dbReference type="Pfam" id="PF13450">
    <property type="entry name" value="NAD_binding_8"/>
    <property type="match status" value="1"/>
</dbReference>
<evidence type="ECO:0000313" key="8">
    <source>
        <dbReference type="EMBL" id="QHN41341.1"/>
    </source>
</evidence>
<dbReference type="GO" id="GO:0004499">
    <property type="term" value="F:N,N-dimethylaniline monooxygenase activity"/>
    <property type="evidence" value="ECO:0007669"/>
    <property type="project" value="InterPro"/>
</dbReference>
<keyword evidence="6" id="KW-0560">Oxidoreductase</keyword>
<reference evidence="8" key="1">
    <citation type="journal article" date="2021" name="Nat. Microbiol.">
        <title>Cocultivation of an ultrasmall environmental parasitic bacterium with lytic ability against bacteria associated with wastewater foams.</title>
        <authorList>
            <person name="Batinovic S."/>
            <person name="Rose J.J.A."/>
            <person name="Ratcliffe J."/>
            <person name="Seviour R.J."/>
            <person name="Petrovski S."/>
        </authorList>
    </citation>
    <scope>NUCLEOTIDE SEQUENCE</scope>
    <source>
        <strain evidence="8">CON44</strain>
    </source>
</reference>
<evidence type="ECO:0000256" key="6">
    <source>
        <dbReference type="ARBA" id="ARBA00023002"/>
    </source>
</evidence>
<evidence type="ECO:0000256" key="5">
    <source>
        <dbReference type="ARBA" id="ARBA00022857"/>
    </source>
</evidence>